<dbReference type="SMART" id="SM00420">
    <property type="entry name" value="HTH_DEOR"/>
    <property type="match status" value="1"/>
</dbReference>
<dbReference type="PANTHER" id="PTHR30363">
    <property type="entry name" value="HTH-TYPE TRANSCRIPTIONAL REGULATOR SRLR-RELATED"/>
    <property type="match status" value="1"/>
</dbReference>
<dbReference type="Proteomes" id="UP001596455">
    <property type="component" value="Unassembled WGS sequence"/>
</dbReference>
<dbReference type="Pfam" id="PF08220">
    <property type="entry name" value="HTH_DeoR"/>
    <property type="match status" value="1"/>
</dbReference>
<dbReference type="Gene3D" id="3.40.50.1360">
    <property type="match status" value="1"/>
</dbReference>
<dbReference type="PROSITE" id="PS51000">
    <property type="entry name" value="HTH_DEOR_2"/>
    <property type="match status" value="1"/>
</dbReference>
<dbReference type="InterPro" id="IPR014036">
    <property type="entry name" value="DeoR-like_C"/>
</dbReference>
<dbReference type="GO" id="GO:0003677">
    <property type="term" value="F:DNA binding"/>
    <property type="evidence" value="ECO:0007669"/>
    <property type="project" value="UniProtKB-KW"/>
</dbReference>
<dbReference type="Gene3D" id="1.10.10.10">
    <property type="entry name" value="Winged helix-like DNA-binding domain superfamily/Winged helix DNA-binding domain"/>
    <property type="match status" value="1"/>
</dbReference>
<dbReference type="InterPro" id="IPR050313">
    <property type="entry name" value="Carb_Metab_HTH_regulators"/>
</dbReference>
<dbReference type="PANTHER" id="PTHR30363:SF58">
    <property type="entry name" value="REGULATORY PROTEIN, DEOR FAMILY"/>
    <property type="match status" value="1"/>
</dbReference>
<organism evidence="5 6">
    <name type="scientific">Georgenia alba</name>
    <dbReference type="NCBI Taxonomy" id="2233858"/>
    <lineage>
        <taxon>Bacteria</taxon>
        <taxon>Bacillati</taxon>
        <taxon>Actinomycetota</taxon>
        <taxon>Actinomycetes</taxon>
        <taxon>Micrococcales</taxon>
        <taxon>Bogoriellaceae</taxon>
        <taxon>Georgenia</taxon>
    </lineage>
</organism>
<keyword evidence="6" id="KW-1185">Reference proteome</keyword>
<dbReference type="InterPro" id="IPR018356">
    <property type="entry name" value="Tscrpt_reg_HTH_DeoR_CS"/>
</dbReference>
<gene>
    <name evidence="5" type="ORF">ACFQQL_05820</name>
</gene>
<evidence type="ECO:0000256" key="3">
    <source>
        <dbReference type="ARBA" id="ARBA00023163"/>
    </source>
</evidence>
<reference evidence="6" key="1">
    <citation type="journal article" date="2019" name="Int. J. Syst. Evol. Microbiol.">
        <title>The Global Catalogue of Microorganisms (GCM) 10K type strain sequencing project: providing services to taxonomists for standard genome sequencing and annotation.</title>
        <authorList>
            <consortium name="The Broad Institute Genomics Platform"/>
            <consortium name="The Broad Institute Genome Sequencing Center for Infectious Disease"/>
            <person name="Wu L."/>
            <person name="Ma J."/>
        </authorList>
    </citation>
    <scope>NUCLEOTIDE SEQUENCE [LARGE SCALE GENOMIC DNA]</scope>
    <source>
        <strain evidence="6">JCM 1490</strain>
    </source>
</reference>
<dbReference type="SUPFAM" id="SSF46785">
    <property type="entry name" value="Winged helix' DNA-binding domain"/>
    <property type="match status" value="1"/>
</dbReference>
<accession>A0ABW2Q535</accession>
<dbReference type="InterPro" id="IPR001034">
    <property type="entry name" value="DeoR_HTH"/>
</dbReference>
<dbReference type="SMART" id="SM01134">
    <property type="entry name" value="DeoRC"/>
    <property type="match status" value="1"/>
</dbReference>
<dbReference type="Pfam" id="PF00455">
    <property type="entry name" value="DeoRC"/>
    <property type="match status" value="1"/>
</dbReference>
<dbReference type="InterPro" id="IPR036388">
    <property type="entry name" value="WH-like_DNA-bd_sf"/>
</dbReference>
<keyword evidence="1" id="KW-0805">Transcription regulation</keyword>
<proteinExistence type="predicted"/>
<dbReference type="PROSITE" id="PS00894">
    <property type="entry name" value="HTH_DEOR_1"/>
    <property type="match status" value="1"/>
</dbReference>
<dbReference type="SUPFAM" id="SSF100950">
    <property type="entry name" value="NagB/RpiA/CoA transferase-like"/>
    <property type="match status" value="1"/>
</dbReference>
<evidence type="ECO:0000256" key="2">
    <source>
        <dbReference type="ARBA" id="ARBA00023125"/>
    </source>
</evidence>
<evidence type="ECO:0000256" key="1">
    <source>
        <dbReference type="ARBA" id="ARBA00023015"/>
    </source>
</evidence>
<keyword evidence="3" id="KW-0804">Transcription</keyword>
<keyword evidence="2 5" id="KW-0238">DNA-binding</keyword>
<comment type="caution">
    <text evidence="5">The sequence shown here is derived from an EMBL/GenBank/DDBJ whole genome shotgun (WGS) entry which is preliminary data.</text>
</comment>
<sequence>MIPEQRREWIVSLLASETVVSVRDLTRRLGVSHMTVRRDIAALEDEGRARSVKGGVRVAQHLRSEPSYEAKAVTHLDLKKKIATEAARRVSSGAAVYLDAGTTVAALVPSLRELSGLTVVTNDFSTLGMLMDTDIELVHIGGHVENRNRSSTGRLAATTMRQINVDVAFLSASSWDGARGLTTPAEAKVDVKQAALEVASTAILLADSTKYGTFAMHRVADLVEFDEVITDDQLASSSAQRLRTMGVTLTLATG</sequence>
<evidence type="ECO:0000313" key="6">
    <source>
        <dbReference type="Proteomes" id="UP001596455"/>
    </source>
</evidence>
<feature type="domain" description="HTH deoR-type" evidence="4">
    <location>
        <begin position="3"/>
        <end position="58"/>
    </location>
</feature>
<name>A0ABW2Q535_9MICO</name>
<dbReference type="InterPro" id="IPR036390">
    <property type="entry name" value="WH_DNA-bd_sf"/>
</dbReference>
<dbReference type="RefSeq" id="WP_382392187.1">
    <property type="nucleotide sequence ID" value="NZ_JBHTCQ010000001.1"/>
</dbReference>
<dbReference type="EMBL" id="JBHTCQ010000001">
    <property type="protein sequence ID" value="MFC7404619.1"/>
    <property type="molecule type" value="Genomic_DNA"/>
</dbReference>
<evidence type="ECO:0000259" key="4">
    <source>
        <dbReference type="PROSITE" id="PS51000"/>
    </source>
</evidence>
<protein>
    <submittedName>
        <fullName evidence="5">DeoR/GlpR family DNA-binding transcription regulator</fullName>
    </submittedName>
</protein>
<evidence type="ECO:0000313" key="5">
    <source>
        <dbReference type="EMBL" id="MFC7404619.1"/>
    </source>
</evidence>
<dbReference type="InterPro" id="IPR037171">
    <property type="entry name" value="NagB/RpiA_transferase-like"/>
</dbReference>